<sequence length="374" mass="42541">MLFDLQPKRRREDLYDREEELKEFSEAIELGETLILLLGIRRLGKSSLLNVALSESGKPFSKIDVRSLYFTHGSIPQELLARKLLEGLLKSLKGRDKVRMELVKALSRIKGVKVSGLQVEFDEKPDLAGLLERLDAWAEKTGRRVIIAFDEAQYLRLSGIRYDGLIAYAVDNLPNLTFVLTGSEVGMLHDFIGLDDPKKPLFGRYAREITLKRFSKEQSRDFLRRGFDELGVKVQEEEIKKAVEKLDGIVGWLTLYGYIRGVRKLPEKDALDELFERAKALVLDEISALTRYSARYRFILKAVALGNSSWSSIKEYVEFKAGKINDAKFSALLKNLVKYGYLEKGEDGYSIPDPVVKEVIKRTNLPQGKPLIPP</sequence>
<dbReference type="InterPro" id="IPR027417">
    <property type="entry name" value="P-loop_NTPase"/>
</dbReference>
<gene>
    <name evidence="3" type="ORF">TEU_00525</name>
</gene>
<evidence type="ECO:0000313" key="4">
    <source>
        <dbReference type="Proteomes" id="UP000029980"/>
    </source>
</evidence>
<protein>
    <submittedName>
        <fullName evidence="3">ATPase</fullName>
    </submittedName>
</protein>
<dbReference type="InterPro" id="IPR048907">
    <property type="entry name" value="WHD_MCM_arc"/>
</dbReference>
<evidence type="ECO:0000313" key="3">
    <source>
        <dbReference type="EMBL" id="AIU68939.1"/>
    </source>
</evidence>
<keyword evidence="4" id="KW-1185">Reference proteome</keyword>
<dbReference type="KEGG" id="teu:TEU_00525"/>
<feature type="domain" description="ATPase" evidence="1">
    <location>
        <begin position="15"/>
        <end position="252"/>
    </location>
</feature>
<dbReference type="GeneID" id="25151914"/>
<dbReference type="SUPFAM" id="SSF52540">
    <property type="entry name" value="P-loop containing nucleoside triphosphate hydrolases"/>
    <property type="match status" value="1"/>
</dbReference>
<organism evidence="3 4">
    <name type="scientific">Thermococcus eurythermalis</name>
    <dbReference type="NCBI Taxonomy" id="1505907"/>
    <lineage>
        <taxon>Archaea</taxon>
        <taxon>Methanobacteriati</taxon>
        <taxon>Methanobacteriota</taxon>
        <taxon>Thermococci</taxon>
        <taxon>Thermococcales</taxon>
        <taxon>Thermococcaceae</taxon>
        <taxon>Thermococcus</taxon>
    </lineage>
</organism>
<accession>A0A097QR29</accession>
<feature type="domain" description="MCM C-terminal" evidence="2">
    <location>
        <begin position="294"/>
        <end position="349"/>
    </location>
</feature>
<dbReference type="PANTHER" id="PTHR34301">
    <property type="entry name" value="DNA-BINDING PROTEIN-RELATED"/>
    <property type="match status" value="1"/>
</dbReference>
<dbReference type="Gene3D" id="3.40.50.300">
    <property type="entry name" value="P-loop containing nucleotide triphosphate hydrolases"/>
    <property type="match status" value="1"/>
</dbReference>
<dbReference type="InterPro" id="IPR036388">
    <property type="entry name" value="WH-like_DNA-bd_sf"/>
</dbReference>
<name>A0A097QR29_9EURY</name>
<dbReference type="AlphaFoldDB" id="A0A097QR29"/>
<dbReference type="EMBL" id="CP008887">
    <property type="protein sequence ID" value="AIU68939.1"/>
    <property type="molecule type" value="Genomic_DNA"/>
</dbReference>
<dbReference type="InterPro" id="IPR036390">
    <property type="entry name" value="WH_DNA-bd_sf"/>
</dbReference>
<dbReference type="GO" id="GO:0005524">
    <property type="term" value="F:ATP binding"/>
    <property type="evidence" value="ECO:0007669"/>
    <property type="project" value="InterPro"/>
</dbReference>
<dbReference type="Gene3D" id="1.10.10.10">
    <property type="entry name" value="Winged helix-like DNA-binding domain superfamily/Winged helix DNA-binding domain"/>
    <property type="match status" value="1"/>
</dbReference>
<dbReference type="Pfam" id="PF21100">
    <property type="entry name" value="WHD_MCM"/>
    <property type="match status" value="1"/>
</dbReference>
<reference evidence="3 4" key="1">
    <citation type="journal article" date="2015" name="Int. J. Syst. Evol. Microbiol.">
        <title>Thermococcus eurythermalis sp. nov., a conditional piezophilic hyperthermophilic archaeon with a wide temperature range isolated from an oil-immersed chimney in the Guaymas Basin.</title>
        <authorList>
            <person name="Zhao W."/>
            <person name="Zeng X."/>
            <person name="Xiao X."/>
        </authorList>
    </citation>
    <scope>NUCLEOTIDE SEQUENCE [LARGE SCALE GENOMIC DNA]</scope>
    <source>
        <strain evidence="3 4">A501</strain>
    </source>
</reference>
<dbReference type="HOGENOM" id="CLU_061108_0_0_2"/>
<dbReference type="SUPFAM" id="SSF46785">
    <property type="entry name" value="Winged helix' DNA-binding domain"/>
    <property type="match status" value="1"/>
</dbReference>
<dbReference type="Gene3D" id="1.10.8.60">
    <property type="match status" value="1"/>
</dbReference>
<dbReference type="PANTHER" id="PTHR34301:SF8">
    <property type="entry name" value="ATPASE DOMAIN-CONTAINING PROTEIN"/>
    <property type="match status" value="1"/>
</dbReference>
<dbReference type="Pfam" id="PF01637">
    <property type="entry name" value="ATPase_2"/>
    <property type="match status" value="1"/>
</dbReference>
<dbReference type="Proteomes" id="UP000029980">
    <property type="component" value="Chromosome"/>
</dbReference>
<dbReference type="OrthoDB" id="132045at2157"/>
<evidence type="ECO:0000259" key="1">
    <source>
        <dbReference type="Pfam" id="PF01637"/>
    </source>
</evidence>
<evidence type="ECO:0000259" key="2">
    <source>
        <dbReference type="Pfam" id="PF21100"/>
    </source>
</evidence>
<dbReference type="InterPro" id="IPR011579">
    <property type="entry name" value="ATPase_dom"/>
</dbReference>
<dbReference type="RefSeq" id="WP_050001922.1">
    <property type="nucleotide sequence ID" value="NZ_CP008887.1"/>
</dbReference>
<proteinExistence type="predicted"/>
<dbReference type="STRING" id="1505907.TEU_00525"/>